<evidence type="ECO:0000256" key="1">
    <source>
        <dbReference type="SAM" id="MobiDB-lite"/>
    </source>
</evidence>
<comment type="caution">
    <text evidence="3">The sequence shown here is derived from an EMBL/GenBank/DDBJ whole genome shotgun (WGS) entry which is preliminary data.</text>
</comment>
<gene>
    <name evidence="3" type="ORF">GCM10025868_13800</name>
</gene>
<proteinExistence type="predicted"/>
<feature type="domain" description="Glycosyltransferase 2-like" evidence="2">
    <location>
        <begin position="21"/>
        <end position="73"/>
    </location>
</feature>
<name>A0ABQ6JD71_9ACTN</name>
<evidence type="ECO:0000259" key="2">
    <source>
        <dbReference type="Pfam" id="PF00535"/>
    </source>
</evidence>
<dbReference type="Proteomes" id="UP001157017">
    <property type="component" value="Unassembled WGS sequence"/>
</dbReference>
<sequence>MTLVLPERDLATGTRTTTLDVVVPVYDEEVALPVCVRRLHAHLRDTVPYGFRITVADNASTDGTLDVAYRLAAEPARGAGGAPRREGPRPGARRRLERVGRRGAGLHRRRPVDRPRRAAAAGGAAGVGALRRRHRHPAGPQARAWCAARSAR</sequence>
<dbReference type="EMBL" id="BSUZ01000001">
    <property type="protein sequence ID" value="GMA86130.1"/>
    <property type="molecule type" value="Genomic_DNA"/>
</dbReference>
<evidence type="ECO:0000313" key="4">
    <source>
        <dbReference type="Proteomes" id="UP001157017"/>
    </source>
</evidence>
<evidence type="ECO:0000313" key="3">
    <source>
        <dbReference type="EMBL" id="GMA86130.1"/>
    </source>
</evidence>
<dbReference type="InterPro" id="IPR001173">
    <property type="entry name" value="Glyco_trans_2-like"/>
</dbReference>
<dbReference type="SUPFAM" id="SSF53448">
    <property type="entry name" value="Nucleotide-diphospho-sugar transferases"/>
    <property type="match status" value="1"/>
</dbReference>
<reference evidence="4" key="1">
    <citation type="journal article" date="2019" name="Int. J. Syst. Evol. Microbiol.">
        <title>The Global Catalogue of Microorganisms (GCM) 10K type strain sequencing project: providing services to taxonomists for standard genome sequencing and annotation.</title>
        <authorList>
            <consortium name="The Broad Institute Genomics Platform"/>
            <consortium name="The Broad Institute Genome Sequencing Center for Infectious Disease"/>
            <person name="Wu L."/>
            <person name="Ma J."/>
        </authorList>
    </citation>
    <scope>NUCLEOTIDE SEQUENCE [LARGE SCALE GENOMIC DNA]</scope>
    <source>
        <strain evidence="4">NBRC 108730</strain>
    </source>
</reference>
<keyword evidence="4" id="KW-1185">Reference proteome</keyword>
<dbReference type="Gene3D" id="3.90.550.10">
    <property type="entry name" value="Spore Coat Polysaccharide Biosynthesis Protein SpsA, Chain A"/>
    <property type="match status" value="1"/>
</dbReference>
<organism evidence="3 4">
    <name type="scientific">Angustibacter aerolatus</name>
    <dbReference type="NCBI Taxonomy" id="1162965"/>
    <lineage>
        <taxon>Bacteria</taxon>
        <taxon>Bacillati</taxon>
        <taxon>Actinomycetota</taxon>
        <taxon>Actinomycetes</taxon>
        <taxon>Kineosporiales</taxon>
        <taxon>Kineosporiaceae</taxon>
    </lineage>
</organism>
<feature type="region of interest" description="Disordered" evidence="1">
    <location>
        <begin position="75"/>
        <end position="152"/>
    </location>
</feature>
<protein>
    <recommendedName>
        <fullName evidence="2">Glycosyltransferase 2-like domain-containing protein</fullName>
    </recommendedName>
</protein>
<dbReference type="Pfam" id="PF00535">
    <property type="entry name" value="Glycos_transf_2"/>
    <property type="match status" value="1"/>
</dbReference>
<dbReference type="InterPro" id="IPR029044">
    <property type="entry name" value="Nucleotide-diphossugar_trans"/>
</dbReference>
<accession>A0ABQ6JD71</accession>